<dbReference type="Proteomes" id="UP000027451">
    <property type="component" value="Unassembled WGS sequence"/>
</dbReference>
<dbReference type="AlphaFoldDB" id="A0A656QSS1"/>
<keyword evidence="2" id="KW-1185">Reference proteome</keyword>
<proteinExistence type="predicted"/>
<evidence type="ECO:0000313" key="2">
    <source>
        <dbReference type="Proteomes" id="UP000027451"/>
    </source>
</evidence>
<gene>
    <name evidence="1" type="ORF">BG60_12320</name>
</gene>
<organism evidence="1 2">
    <name type="scientific">Caballeronia zhejiangensis</name>
    <dbReference type="NCBI Taxonomy" id="871203"/>
    <lineage>
        <taxon>Bacteria</taxon>
        <taxon>Pseudomonadati</taxon>
        <taxon>Pseudomonadota</taxon>
        <taxon>Betaproteobacteria</taxon>
        <taxon>Burkholderiales</taxon>
        <taxon>Burkholderiaceae</taxon>
        <taxon>Caballeronia</taxon>
    </lineage>
</organism>
<sequence>MTWRLNGVGDALPEKSSAADDLFSRIYSEPRERSLRFARPQSSQQIGALFMFEKISLAGKYSGKRHNAVNNAAICRALDAARFSVYIV</sequence>
<dbReference type="EMBL" id="JFHD01000002">
    <property type="protein sequence ID" value="KDR33275.1"/>
    <property type="molecule type" value="Genomic_DNA"/>
</dbReference>
<protein>
    <submittedName>
        <fullName evidence="1">Uncharacterized protein</fullName>
    </submittedName>
</protein>
<evidence type="ECO:0000313" key="1">
    <source>
        <dbReference type="EMBL" id="KDR33275.1"/>
    </source>
</evidence>
<reference evidence="1 2" key="1">
    <citation type="submission" date="2014-03" db="EMBL/GenBank/DDBJ databases">
        <title>Draft Genome Sequences of Four Burkholderia Strains.</title>
        <authorList>
            <person name="Liu X.Y."/>
            <person name="Li C.X."/>
            <person name="Xu J.H."/>
        </authorList>
    </citation>
    <scope>NUCLEOTIDE SEQUENCE [LARGE SCALE GENOMIC DNA]</scope>
    <source>
        <strain evidence="1 2">OP-1</strain>
    </source>
</reference>
<accession>A0A656QSS1</accession>
<comment type="caution">
    <text evidence="1">The sequence shown here is derived from an EMBL/GenBank/DDBJ whole genome shotgun (WGS) entry which is preliminary data.</text>
</comment>
<name>A0A656QSS1_9BURK</name>